<accession>A0AAW1VHH8</accession>
<gene>
    <name evidence="1" type="ORF">M0R45_002061</name>
</gene>
<dbReference type="Proteomes" id="UP001457282">
    <property type="component" value="Unassembled WGS sequence"/>
</dbReference>
<organism evidence="1 2">
    <name type="scientific">Rubus argutus</name>
    <name type="common">Southern blackberry</name>
    <dbReference type="NCBI Taxonomy" id="59490"/>
    <lineage>
        <taxon>Eukaryota</taxon>
        <taxon>Viridiplantae</taxon>
        <taxon>Streptophyta</taxon>
        <taxon>Embryophyta</taxon>
        <taxon>Tracheophyta</taxon>
        <taxon>Spermatophyta</taxon>
        <taxon>Magnoliopsida</taxon>
        <taxon>eudicotyledons</taxon>
        <taxon>Gunneridae</taxon>
        <taxon>Pentapetalae</taxon>
        <taxon>rosids</taxon>
        <taxon>fabids</taxon>
        <taxon>Rosales</taxon>
        <taxon>Rosaceae</taxon>
        <taxon>Rosoideae</taxon>
        <taxon>Rosoideae incertae sedis</taxon>
        <taxon>Rubus</taxon>
    </lineage>
</organism>
<dbReference type="AlphaFoldDB" id="A0AAW1VHH8"/>
<proteinExistence type="predicted"/>
<keyword evidence="2" id="KW-1185">Reference proteome</keyword>
<evidence type="ECO:0000313" key="1">
    <source>
        <dbReference type="EMBL" id="KAK9901502.1"/>
    </source>
</evidence>
<protein>
    <recommendedName>
        <fullName evidence="3">MHC class I antigen</fullName>
    </recommendedName>
</protein>
<comment type="caution">
    <text evidence="1">The sequence shown here is derived from an EMBL/GenBank/DDBJ whole genome shotgun (WGS) entry which is preliminary data.</text>
</comment>
<sequence length="96" mass="11155">MDRHRGYMDEARLQRLGAGSCEWRRRRAWANGNIDGQQRRPGFFTAMAARSVDVGLKIRLTAALDFWAEVDVCDWTSVDDQRRSRHGHRKPDVVDQ</sequence>
<name>A0AAW1VHH8_RUBAR</name>
<reference evidence="1 2" key="1">
    <citation type="journal article" date="2023" name="G3 (Bethesda)">
        <title>A chromosome-length genome assembly and annotation of blackberry (Rubus argutus, cv. 'Hillquist').</title>
        <authorList>
            <person name="Bruna T."/>
            <person name="Aryal R."/>
            <person name="Dudchenko O."/>
            <person name="Sargent D.J."/>
            <person name="Mead D."/>
            <person name="Buti M."/>
            <person name="Cavallini A."/>
            <person name="Hytonen T."/>
            <person name="Andres J."/>
            <person name="Pham M."/>
            <person name="Weisz D."/>
            <person name="Mascagni F."/>
            <person name="Usai G."/>
            <person name="Natali L."/>
            <person name="Bassil N."/>
            <person name="Fernandez G.E."/>
            <person name="Lomsadze A."/>
            <person name="Armour M."/>
            <person name="Olukolu B."/>
            <person name="Poorten T."/>
            <person name="Britton C."/>
            <person name="Davik J."/>
            <person name="Ashrafi H."/>
            <person name="Aiden E.L."/>
            <person name="Borodovsky M."/>
            <person name="Worthington M."/>
        </authorList>
    </citation>
    <scope>NUCLEOTIDE SEQUENCE [LARGE SCALE GENOMIC DNA]</scope>
    <source>
        <strain evidence="1">PI 553951</strain>
    </source>
</reference>
<evidence type="ECO:0000313" key="2">
    <source>
        <dbReference type="Proteomes" id="UP001457282"/>
    </source>
</evidence>
<dbReference type="EMBL" id="JBEDUW010000293">
    <property type="protein sequence ID" value="KAK9901502.1"/>
    <property type="molecule type" value="Genomic_DNA"/>
</dbReference>
<evidence type="ECO:0008006" key="3">
    <source>
        <dbReference type="Google" id="ProtNLM"/>
    </source>
</evidence>